<dbReference type="AlphaFoldDB" id="A0A0V0HEC1"/>
<dbReference type="InterPro" id="IPR053151">
    <property type="entry name" value="RNase_H-like"/>
</dbReference>
<organism evidence="3">
    <name type="scientific">Solanum chacoense</name>
    <name type="common">Chaco potato</name>
    <dbReference type="NCBI Taxonomy" id="4108"/>
    <lineage>
        <taxon>Eukaryota</taxon>
        <taxon>Viridiplantae</taxon>
        <taxon>Streptophyta</taxon>
        <taxon>Embryophyta</taxon>
        <taxon>Tracheophyta</taxon>
        <taxon>Spermatophyta</taxon>
        <taxon>Magnoliopsida</taxon>
        <taxon>eudicotyledons</taxon>
        <taxon>Gunneridae</taxon>
        <taxon>Pentapetalae</taxon>
        <taxon>asterids</taxon>
        <taxon>lamiids</taxon>
        <taxon>Solanales</taxon>
        <taxon>Solanaceae</taxon>
        <taxon>Solanoideae</taxon>
        <taxon>Solaneae</taxon>
        <taxon>Solanum</taxon>
    </lineage>
</organism>
<dbReference type="InterPro" id="IPR012337">
    <property type="entry name" value="RNaseH-like_sf"/>
</dbReference>
<reference evidence="3" key="1">
    <citation type="submission" date="2015-12" db="EMBL/GenBank/DDBJ databases">
        <title>Gene expression during late stages of embryo sac development: a critical building block for successful pollen-pistil interactions.</title>
        <authorList>
            <person name="Liu Y."/>
            <person name="Joly V."/>
            <person name="Sabar M."/>
            <person name="Matton D.P."/>
        </authorList>
    </citation>
    <scope>NUCLEOTIDE SEQUENCE</scope>
</reference>
<feature type="domain" description="RNase H type-1" evidence="2">
    <location>
        <begin position="3"/>
        <end position="132"/>
    </location>
</feature>
<dbReference type="Pfam" id="PF13456">
    <property type="entry name" value="RVT_3"/>
    <property type="match status" value="1"/>
</dbReference>
<dbReference type="InterPro" id="IPR036397">
    <property type="entry name" value="RNaseH_sf"/>
</dbReference>
<dbReference type="PANTHER" id="PTHR47723:SF24">
    <property type="entry name" value="RNASE H TYPE-1 DOMAIN-CONTAINING PROTEIN"/>
    <property type="match status" value="1"/>
</dbReference>
<feature type="region of interest" description="Disordered" evidence="1">
    <location>
        <begin position="1"/>
        <end position="22"/>
    </location>
</feature>
<dbReference type="SUPFAM" id="SSF53098">
    <property type="entry name" value="Ribonuclease H-like"/>
    <property type="match status" value="1"/>
</dbReference>
<accession>A0A0V0HEC1</accession>
<dbReference type="CDD" id="cd06222">
    <property type="entry name" value="RNase_H_like"/>
    <property type="match status" value="1"/>
</dbReference>
<dbReference type="GO" id="GO:0003676">
    <property type="term" value="F:nucleic acid binding"/>
    <property type="evidence" value="ECO:0007669"/>
    <property type="project" value="InterPro"/>
</dbReference>
<evidence type="ECO:0000259" key="2">
    <source>
        <dbReference type="PROSITE" id="PS50879"/>
    </source>
</evidence>
<dbReference type="InterPro" id="IPR044730">
    <property type="entry name" value="RNase_H-like_dom_plant"/>
</dbReference>
<evidence type="ECO:0000313" key="3">
    <source>
        <dbReference type="EMBL" id="JAP18802.1"/>
    </source>
</evidence>
<dbReference type="PANTHER" id="PTHR47723">
    <property type="entry name" value="OS05G0353850 PROTEIN"/>
    <property type="match status" value="1"/>
</dbReference>
<dbReference type="InterPro" id="IPR002156">
    <property type="entry name" value="RNaseH_domain"/>
</dbReference>
<protein>
    <submittedName>
        <fullName evidence="3">Putative ovule protein</fullName>
    </submittedName>
</protein>
<sequence>MPRVDTYKCNTDGASKGNPGPSSSAFCIRDGHGNLLHAEGKMIGVSNNLIAEIVAMRLGLEYCKYHNLFPLIMETDSLAVKNMVEGAWHIPWEATMEIRRIQVLKEGLEVAIEHTLREGNKLADFMANIVFSFAGTDSISYNDFQALPEAD</sequence>
<evidence type="ECO:0000256" key="1">
    <source>
        <dbReference type="SAM" id="MobiDB-lite"/>
    </source>
</evidence>
<dbReference type="Gene3D" id="3.30.420.10">
    <property type="entry name" value="Ribonuclease H-like superfamily/Ribonuclease H"/>
    <property type="match status" value="1"/>
</dbReference>
<name>A0A0V0HEC1_SOLCH</name>
<dbReference type="EMBL" id="GEDG01020838">
    <property type="protein sequence ID" value="JAP18802.1"/>
    <property type="molecule type" value="Transcribed_RNA"/>
</dbReference>
<proteinExistence type="predicted"/>
<dbReference type="GO" id="GO:0004523">
    <property type="term" value="F:RNA-DNA hybrid ribonuclease activity"/>
    <property type="evidence" value="ECO:0007669"/>
    <property type="project" value="InterPro"/>
</dbReference>
<dbReference type="PROSITE" id="PS50879">
    <property type="entry name" value="RNASE_H_1"/>
    <property type="match status" value="1"/>
</dbReference>